<proteinExistence type="predicted"/>
<dbReference type="AlphaFoldDB" id="A0A0M4MTY8"/>
<name>A0A0M4MTY8_9SPHN</name>
<dbReference type="EMBL" id="CP012669">
    <property type="protein sequence ID" value="ALE16858.1"/>
    <property type="molecule type" value="Genomic_DNA"/>
</dbReference>
<protein>
    <recommendedName>
        <fullName evidence="1">TadE-like domain-containing protein</fullName>
    </recommendedName>
</protein>
<dbReference type="InterPro" id="IPR012495">
    <property type="entry name" value="TadE-like_dom"/>
</dbReference>
<dbReference type="STRING" id="361183.AMC99_01566"/>
<sequence>MPIAVLLLFAGFEAAHYFYTEHQIVKGLRDGARYAARQSFEDINCRSGASIDSGVATEIQNVARTGKTTGGSARVSGWDNTDITVSVTCPTAAEAQTGIYNSSEPAPQVNLTTSINYDSLFNGLGVITDSAVIGGKQQATVMGI</sequence>
<dbReference type="Proteomes" id="UP000057938">
    <property type="component" value="Chromosome"/>
</dbReference>
<gene>
    <name evidence="2" type="ORF">AMC99_01566</name>
</gene>
<dbReference type="KEGG" id="aep:AMC99_01566"/>
<keyword evidence="3" id="KW-1185">Reference proteome</keyword>
<evidence type="ECO:0000259" key="1">
    <source>
        <dbReference type="Pfam" id="PF07811"/>
    </source>
</evidence>
<accession>A0A0M4MTY8</accession>
<evidence type="ECO:0000313" key="2">
    <source>
        <dbReference type="EMBL" id="ALE16858.1"/>
    </source>
</evidence>
<reference evidence="2 3" key="1">
    <citation type="submission" date="2015-09" db="EMBL/GenBank/DDBJ databases">
        <title>Complete genome sequence of a benzo[a]pyrene-degrading bacterium Altererythrobacter epoxidivorans CGMCC 1.7731T.</title>
        <authorList>
            <person name="Li Z."/>
            <person name="Cheng H."/>
            <person name="Huo Y."/>
            <person name="Xu X."/>
        </authorList>
    </citation>
    <scope>NUCLEOTIDE SEQUENCE [LARGE SCALE GENOMIC DNA]</scope>
    <source>
        <strain evidence="2 3">CGMCC 1.7731</strain>
    </source>
</reference>
<evidence type="ECO:0000313" key="3">
    <source>
        <dbReference type="Proteomes" id="UP000057938"/>
    </source>
</evidence>
<dbReference type="Pfam" id="PF07811">
    <property type="entry name" value="TadE"/>
    <property type="match status" value="1"/>
</dbReference>
<dbReference type="PATRIC" id="fig|361183.4.peg.1539"/>
<feature type="domain" description="TadE-like" evidence="1">
    <location>
        <begin position="1"/>
        <end position="33"/>
    </location>
</feature>
<organism evidence="2 3">
    <name type="scientific">Altererythrobacter epoxidivorans</name>
    <dbReference type="NCBI Taxonomy" id="361183"/>
    <lineage>
        <taxon>Bacteria</taxon>
        <taxon>Pseudomonadati</taxon>
        <taxon>Pseudomonadota</taxon>
        <taxon>Alphaproteobacteria</taxon>
        <taxon>Sphingomonadales</taxon>
        <taxon>Erythrobacteraceae</taxon>
        <taxon>Altererythrobacter</taxon>
    </lineage>
</organism>